<gene>
    <name evidence="1" type="ORF">AMECASPLE_039736</name>
</gene>
<evidence type="ECO:0000313" key="1">
    <source>
        <dbReference type="EMBL" id="MEQ2286190.1"/>
    </source>
</evidence>
<dbReference type="EMBL" id="JAHRIP010018330">
    <property type="protein sequence ID" value="MEQ2286190.1"/>
    <property type="molecule type" value="Genomic_DNA"/>
</dbReference>
<name>A0ABV0XXZ3_9TELE</name>
<proteinExistence type="predicted"/>
<protein>
    <submittedName>
        <fullName evidence="1">Uncharacterized protein</fullName>
    </submittedName>
</protein>
<organism evidence="1 2">
    <name type="scientific">Ameca splendens</name>
    <dbReference type="NCBI Taxonomy" id="208324"/>
    <lineage>
        <taxon>Eukaryota</taxon>
        <taxon>Metazoa</taxon>
        <taxon>Chordata</taxon>
        <taxon>Craniata</taxon>
        <taxon>Vertebrata</taxon>
        <taxon>Euteleostomi</taxon>
        <taxon>Actinopterygii</taxon>
        <taxon>Neopterygii</taxon>
        <taxon>Teleostei</taxon>
        <taxon>Neoteleostei</taxon>
        <taxon>Acanthomorphata</taxon>
        <taxon>Ovalentaria</taxon>
        <taxon>Atherinomorphae</taxon>
        <taxon>Cyprinodontiformes</taxon>
        <taxon>Goodeidae</taxon>
        <taxon>Ameca</taxon>
    </lineage>
</organism>
<accession>A0ABV0XXZ3</accession>
<evidence type="ECO:0000313" key="2">
    <source>
        <dbReference type="Proteomes" id="UP001469553"/>
    </source>
</evidence>
<dbReference type="Proteomes" id="UP001469553">
    <property type="component" value="Unassembled WGS sequence"/>
</dbReference>
<keyword evidence="2" id="KW-1185">Reference proteome</keyword>
<reference evidence="1 2" key="1">
    <citation type="submission" date="2021-06" db="EMBL/GenBank/DDBJ databases">
        <authorList>
            <person name="Palmer J.M."/>
        </authorList>
    </citation>
    <scope>NUCLEOTIDE SEQUENCE [LARGE SCALE GENOMIC DNA]</scope>
    <source>
        <strain evidence="1 2">AS_MEX2019</strain>
        <tissue evidence="1">Muscle</tissue>
    </source>
</reference>
<sequence length="114" mass="12974">MGFFLNKIDSIKKKIFDILLKMITSSSASETILEVLDHLLLNIGPFARCWTSLCLSNGIGHFVSQDSLSYKTQRPLRLIRQGRCSPEATVNYITEDEMTHHLFSARDRNTVTNI</sequence>
<comment type="caution">
    <text evidence="1">The sequence shown here is derived from an EMBL/GenBank/DDBJ whole genome shotgun (WGS) entry which is preliminary data.</text>
</comment>